<feature type="transmembrane region" description="Helical" evidence="2">
    <location>
        <begin position="20"/>
        <end position="41"/>
    </location>
</feature>
<dbReference type="Proteomes" id="UP000064029">
    <property type="component" value="Unassembled WGS sequence"/>
</dbReference>
<feature type="region of interest" description="Disordered" evidence="1">
    <location>
        <begin position="89"/>
        <end position="126"/>
    </location>
</feature>
<sequence length="236" mass="24423">MTGNVAVGKVNACRWRRQRLGVGVLAFVVVASLHLLGWLALRSASIAERAARLPVADTPRRALSVELIPLQTPAQPPREPVTIAPVRGRTDAARSGGARPLRDRGASMTTRVPARSAAAATRMPKAEAVMRADTLSARESSPADAPAPGVDWRRDLDAIGAPRTVGRSPAAATISGLGASSGAGAGVSRRATVDATLARGMSEARRADCRNAYAGMGLLAIPALAVDAVRDAGCKW</sequence>
<dbReference type="AlphaFoldDB" id="A0A103QMT5"/>
<evidence type="ECO:0000256" key="2">
    <source>
        <dbReference type="SAM" id="Phobius"/>
    </source>
</evidence>
<keyword evidence="2" id="KW-1133">Transmembrane helix</keyword>
<keyword evidence="2" id="KW-0812">Transmembrane</keyword>
<protein>
    <submittedName>
        <fullName evidence="3">Uncharacterized protein</fullName>
    </submittedName>
</protein>
<reference evidence="3 4" key="1">
    <citation type="submission" date="2015-11" db="EMBL/GenBank/DDBJ databases">
        <title>Expanding the genomic diversity of Burkholderia species for the development of highly accurate diagnostics.</title>
        <authorList>
            <person name="Sahl J."/>
            <person name="Keim P."/>
            <person name="Wagner D."/>
        </authorList>
    </citation>
    <scope>NUCLEOTIDE SEQUENCE [LARGE SCALE GENOMIC DNA]</scope>
    <source>
        <strain evidence="3 4">MSMB2036</strain>
    </source>
</reference>
<feature type="region of interest" description="Disordered" evidence="1">
    <location>
        <begin position="133"/>
        <end position="152"/>
    </location>
</feature>
<evidence type="ECO:0000256" key="1">
    <source>
        <dbReference type="SAM" id="MobiDB-lite"/>
    </source>
</evidence>
<dbReference type="RefSeq" id="WP_059760934.1">
    <property type="nucleotide sequence ID" value="NZ_CP013414.1"/>
</dbReference>
<evidence type="ECO:0000313" key="4">
    <source>
        <dbReference type="Proteomes" id="UP000064029"/>
    </source>
</evidence>
<evidence type="ECO:0000313" key="3">
    <source>
        <dbReference type="EMBL" id="KVG52315.1"/>
    </source>
</evidence>
<organism evidence="3 4">
    <name type="scientific">Burkholderia ubonensis</name>
    <dbReference type="NCBI Taxonomy" id="101571"/>
    <lineage>
        <taxon>Bacteria</taxon>
        <taxon>Pseudomonadati</taxon>
        <taxon>Pseudomonadota</taxon>
        <taxon>Betaproteobacteria</taxon>
        <taxon>Burkholderiales</taxon>
        <taxon>Burkholderiaceae</taxon>
        <taxon>Burkholderia</taxon>
        <taxon>Burkholderia cepacia complex</taxon>
    </lineage>
</organism>
<keyword evidence="2" id="KW-0472">Membrane</keyword>
<comment type="caution">
    <text evidence="3">The sequence shown here is derived from an EMBL/GenBank/DDBJ whole genome shotgun (WGS) entry which is preliminary data.</text>
</comment>
<gene>
    <name evidence="3" type="ORF">WJ33_10405</name>
</gene>
<dbReference type="OrthoDB" id="9009555at2"/>
<name>A0A103QMT5_9BURK</name>
<proteinExistence type="predicted"/>
<accession>A0A103QMT5</accession>
<dbReference type="EMBL" id="LOXM01000295">
    <property type="protein sequence ID" value="KVG52315.1"/>
    <property type="molecule type" value="Genomic_DNA"/>
</dbReference>